<dbReference type="SUPFAM" id="SSF53756">
    <property type="entry name" value="UDP-Glycosyltransferase/glycogen phosphorylase"/>
    <property type="match status" value="1"/>
</dbReference>
<evidence type="ECO:0000259" key="2">
    <source>
        <dbReference type="Pfam" id="PF13439"/>
    </source>
</evidence>
<dbReference type="EMBL" id="CP020921">
    <property type="protein sequence ID" value="AWB09918.1"/>
    <property type="molecule type" value="Genomic_DNA"/>
</dbReference>
<sequence length="366" mass="41492">MKVALVSPYSFSFKGGVNTHLFFLQKFFDKYNIETHIIAPAEPGKPLAYNIDHSRFHTVGRSFPFMTNGSIARLAPTPGALGKILLLKENFDIWHIHEPFAPGPSLFSIFTINKPIVGTFHAYSDIPFPFEWFKPISKKFSERINVKIAVSEASMHFAEQYINGDFKIIPNGVNIDIFAPSEKFQQPTILFVGRLEKRKGLDVLLRAWNKIFKKFPDAQLRIAGYSTEKRINKFQDLDGIKFLGELSEEDLAREYSKAWIFCSPALGGESFGMTILEALSCGTAVVASNITGFRSLLKNGQYGLLVEPNDPNDLAQKICYLIKNKDARTELEKKARPYAINFSWEKITLSLIDNYKEAKNIFKTKL</sequence>
<dbReference type="GO" id="GO:0016757">
    <property type="term" value="F:glycosyltransferase activity"/>
    <property type="evidence" value="ECO:0007669"/>
    <property type="project" value="UniProtKB-KW"/>
</dbReference>
<reference evidence="3 4" key="1">
    <citation type="submission" date="2017-04" db="EMBL/GenBank/DDBJ databases">
        <title>Genomic insights into metabolism of Thermodesulfobium acidiphilum.</title>
        <authorList>
            <person name="Toshchakov S.V."/>
            <person name="Frolov E.N."/>
            <person name="Kublanov I.V."/>
            <person name="Samarov N.I."/>
            <person name="Novikov A."/>
            <person name="Lebedinsky A.V."/>
            <person name="Bonch-Osmolovskaya E.A."/>
            <person name="Chernyh N.A."/>
        </authorList>
    </citation>
    <scope>NUCLEOTIDE SEQUENCE [LARGE SCALE GENOMIC DNA]</scope>
    <source>
        <strain evidence="3 4">3127-1</strain>
    </source>
</reference>
<keyword evidence="3" id="KW-0808">Transferase</keyword>
<dbReference type="AlphaFoldDB" id="A0A2R4VZR2"/>
<gene>
    <name evidence="3" type="ORF">TDSAC_0544</name>
</gene>
<dbReference type="InterPro" id="IPR001296">
    <property type="entry name" value="Glyco_trans_1"/>
</dbReference>
<dbReference type="KEGG" id="taci:TDSAC_0544"/>
<dbReference type="PANTHER" id="PTHR45947">
    <property type="entry name" value="SULFOQUINOVOSYL TRANSFERASE SQD2"/>
    <property type="match status" value="1"/>
</dbReference>
<dbReference type="Proteomes" id="UP000244792">
    <property type="component" value="Chromosome"/>
</dbReference>
<accession>A0A2R4VZR2</accession>
<dbReference type="Gene3D" id="3.40.50.2000">
    <property type="entry name" value="Glycogen Phosphorylase B"/>
    <property type="match status" value="2"/>
</dbReference>
<evidence type="ECO:0000313" key="4">
    <source>
        <dbReference type="Proteomes" id="UP000244792"/>
    </source>
</evidence>
<dbReference type="RefSeq" id="WP_108308754.1">
    <property type="nucleotide sequence ID" value="NZ_CP020921.1"/>
</dbReference>
<dbReference type="PANTHER" id="PTHR45947:SF3">
    <property type="entry name" value="SULFOQUINOVOSYL TRANSFERASE SQD2"/>
    <property type="match status" value="1"/>
</dbReference>
<dbReference type="Pfam" id="PF00534">
    <property type="entry name" value="Glycos_transf_1"/>
    <property type="match status" value="1"/>
</dbReference>
<dbReference type="OrthoDB" id="9795068at2"/>
<protein>
    <submittedName>
        <fullName evidence="3">Phosphatidylinositol alpha-mannosyltransferase</fullName>
    </submittedName>
</protein>
<organism evidence="3 4">
    <name type="scientific">Thermodesulfobium acidiphilum</name>
    <dbReference type="NCBI Taxonomy" id="1794699"/>
    <lineage>
        <taxon>Bacteria</taxon>
        <taxon>Pseudomonadati</taxon>
        <taxon>Thermodesulfobiota</taxon>
        <taxon>Thermodesulfobiia</taxon>
        <taxon>Thermodesulfobiales</taxon>
        <taxon>Thermodesulfobiaceae</taxon>
        <taxon>Thermodesulfobium</taxon>
    </lineage>
</organism>
<proteinExistence type="predicted"/>
<dbReference type="InterPro" id="IPR050194">
    <property type="entry name" value="Glycosyltransferase_grp1"/>
</dbReference>
<evidence type="ECO:0000313" key="3">
    <source>
        <dbReference type="EMBL" id="AWB09918.1"/>
    </source>
</evidence>
<keyword evidence="4" id="KW-1185">Reference proteome</keyword>
<evidence type="ECO:0000259" key="1">
    <source>
        <dbReference type="Pfam" id="PF00534"/>
    </source>
</evidence>
<dbReference type="InterPro" id="IPR028098">
    <property type="entry name" value="Glyco_trans_4-like_N"/>
</dbReference>
<keyword evidence="3" id="KW-0328">Glycosyltransferase</keyword>
<dbReference type="Pfam" id="PF13439">
    <property type="entry name" value="Glyco_transf_4"/>
    <property type="match status" value="1"/>
</dbReference>
<feature type="domain" description="Glycosyltransferase subfamily 4-like N-terminal" evidence="2">
    <location>
        <begin position="15"/>
        <end position="176"/>
    </location>
</feature>
<feature type="domain" description="Glycosyl transferase family 1" evidence="1">
    <location>
        <begin position="184"/>
        <end position="336"/>
    </location>
</feature>
<dbReference type="CDD" id="cd03801">
    <property type="entry name" value="GT4_PimA-like"/>
    <property type="match status" value="1"/>
</dbReference>
<name>A0A2R4VZR2_THEAF</name>